<organism evidence="1 2">
    <name type="scientific">Pleuronectes platessa</name>
    <name type="common">European plaice</name>
    <dbReference type="NCBI Taxonomy" id="8262"/>
    <lineage>
        <taxon>Eukaryota</taxon>
        <taxon>Metazoa</taxon>
        <taxon>Chordata</taxon>
        <taxon>Craniata</taxon>
        <taxon>Vertebrata</taxon>
        <taxon>Euteleostomi</taxon>
        <taxon>Actinopterygii</taxon>
        <taxon>Neopterygii</taxon>
        <taxon>Teleostei</taxon>
        <taxon>Neoteleostei</taxon>
        <taxon>Acanthomorphata</taxon>
        <taxon>Carangaria</taxon>
        <taxon>Pleuronectiformes</taxon>
        <taxon>Pleuronectoidei</taxon>
        <taxon>Pleuronectidae</taxon>
        <taxon>Pleuronectes</taxon>
    </lineage>
</organism>
<gene>
    <name evidence="1" type="ORF">PLEPLA_LOCUS28133</name>
</gene>
<reference evidence="1" key="1">
    <citation type="submission" date="2020-03" db="EMBL/GenBank/DDBJ databases">
        <authorList>
            <person name="Weist P."/>
        </authorList>
    </citation>
    <scope>NUCLEOTIDE SEQUENCE</scope>
</reference>
<proteinExistence type="predicted"/>
<protein>
    <submittedName>
        <fullName evidence="1">Uncharacterized protein</fullName>
    </submittedName>
</protein>
<evidence type="ECO:0000313" key="1">
    <source>
        <dbReference type="EMBL" id="CAB1440367.1"/>
    </source>
</evidence>
<dbReference type="AlphaFoldDB" id="A0A9N7YVW8"/>
<name>A0A9N7YVW8_PLEPL</name>
<accession>A0A9N7YVW8</accession>
<keyword evidence="2" id="KW-1185">Reference proteome</keyword>
<dbReference type="Proteomes" id="UP001153269">
    <property type="component" value="Unassembled WGS sequence"/>
</dbReference>
<dbReference type="EMBL" id="CADEAL010002446">
    <property type="protein sequence ID" value="CAB1440367.1"/>
    <property type="molecule type" value="Genomic_DNA"/>
</dbReference>
<sequence length="100" mass="11218">MARRYFGTGGDKCDFSWLKLPQQIESPMAFWPGTVIEKGQLAYSGSGCELTGEIWSWGLPEEKGVLREICVGQGWPTTLNHSWLKNLGEVESSQLQLDRV</sequence>
<evidence type="ECO:0000313" key="2">
    <source>
        <dbReference type="Proteomes" id="UP001153269"/>
    </source>
</evidence>
<comment type="caution">
    <text evidence="1">The sequence shown here is derived from an EMBL/GenBank/DDBJ whole genome shotgun (WGS) entry which is preliminary data.</text>
</comment>